<evidence type="ECO:0000256" key="1">
    <source>
        <dbReference type="SAM" id="MobiDB-lite"/>
    </source>
</evidence>
<dbReference type="OMA" id="ANIECGL"/>
<reference evidence="4" key="1">
    <citation type="journal article" date="2006" name="Science">
        <title>Phytophthora genome sequences uncover evolutionary origins and mechanisms of pathogenesis.</title>
        <authorList>
            <person name="Tyler B.M."/>
            <person name="Tripathy S."/>
            <person name="Zhang X."/>
            <person name="Dehal P."/>
            <person name="Jiang R.H."/>
            <person name="Aerts A."/>
            <person name="Arredondo F.D."/>
            <person name="Baxter L."/>
            <person name="Bensasson D."/>
            <person name="Beynon J.L."/>
            <person name="Chapman J."/>
            <person name="Damasceno C.M."/>
            <person name="Dorrance A.E."/>
            <person name="Dou D."/>
            <person name="Dickerman A.W."/>
            <person name="Dubchak I.L."/>
            <person name="Garbelotto M."/>
            <person name="Gijzen M."/>
            <person name="Gordon S.G."/>
            <person name="Govers F."/>
            <person name="Grunwald N.J."/>
            <person name="Huang W."/>
            <person name="Ivors K.L."/>
            <person name="Jones R.W."/>
            <person name="Kamoun S."/>
            <person name="Krampis K."/>
            <person name="Lamour K.H."/>
            <person name="Lee M.K."/>
            <person name="McDonald W.H."/>
            <person name="Medina M."/>
            <person name="Meijer H.J."/>
            <person name="Nordberg E.K."/>
            <person name="Maclean D.J."/>
            <person name="Ospina-Giraldo M.D."/>
            <person name="Morris P.F."/>
            <person name="Phuntumart V."/>
            <person name="Putnam N.H."/>
            <person name="Rash S."/>
            <person name="Rose J.K."/>
            <person name="Sakihama Y."/>
            <person name="Salamov A.A."/>
            <person name="Savidor A."/>
            <person name="Scheuring C.F."/>
            <person name="Smith B.M."/>
            <person name="Sobral B.W."/>
            <person name="Terry A."/>
            <person name="Torto-Alalibo T.A."/>
            <person name="Win J."/>
            <person name="Xu Z."/>
            <person name="Zhang H."/>
            <person name="Grigoriev I.V."/>
            <person name="Rokhsar D.S."/>
            <person name="Boore J.L."/>
        </authorList>
    </citation>
    <scope>NUCLEOTIDE SEQUENCE [LARGE SCALE GENOMIC DNA]</scope>
    <source>
        <strain evidence="4">Pr102</strain>
    </source>
</reference>
<keyword evidence="4" id="KW-1185">Reference proteome</keyword>
<sequence length="385" mass="39441">MASSKLYCTAMVGVAALFFSGVDAHGHLGLPAVTFPNSVDNTQFIATIESSTSGFSGSFSGSPAANTEAFWTAFNSSKYSSIKEFVTDLGQIVADGANIECGLTDPNETPQPIPDELEWTHSDTEGFTSSHEGPCEAWCDGTQVFHDTDCAAHFTTAPAKMPYDQAGCSGASRLTFYWLALHSSTWQVYVNCAALEGGSGSSSPSQSNSTSSGSTGQSDTPTVTTATPESTTATPTQTTAAPTVTTAAPSSSSSVAGEEDEEDCGSLDVAGSDEEDEDCGSLDVAGSDDDQVAGDADTDEEDCGSLDVAGSEDEEDCGSLDVAGSEDEEDCGSLDVAGSEDGEDCGSLDVAGSAVESTTLSESSLNFDDIAGSYTSAKVQPQEQN</sequence>
<protein>
    <submittedName>
        <fullName evidence="3">Uncharacterized protein</fullName>
    </submittedName>
</protein>
<dbReference type="VEuPathDB" id="FungiDB:KRP22_8942"/>
<dbReference type="VEuPathDB" id="FungiDB:KRP22_8939"/>
<dbReference type="HOGENOM" id="CLU_046500_0_3_1"/>
<proteinExistence type="predicted"/>
<organism evidence="3 4">
    <name type="scientific">Phytophthora ramorum</name>
    <name type="common">Sudden oak death agent</name>
    <dbReference type="NCBI Taxonomy" id="164328"/>
    <lineage>
        <taxon>Eukaryota</taxon>
        <taxon>Sar</taxon>
        <taxon>Stramenopiles</taxon>
        <taxon>Oomycota</taxon>
        <taxon>Peronosporomycetes</taxon>
        <taxon>Peronosporales</taxon>
        <taxon>Peronosporaceae</taxon>
        <taxon>Phytophthora</taxon>
    </lineage>
</organism>
<dbReference type="VEuPathDB" id="FungiDB:KRP23_14901"/>
<reference evidence="3" key="2">
    <citation type="submission" date="2015-06" db="UniProtKB">
        <authorList>
            <consortium name="EnsemblProtists"/>
        </authorList>
    </citation>
    <scope>IDENTIFICATION</scope>
    <source>
        <strain evidence="3">Pr102</strain>
    </source>
</reference>
<evidence type="ECO:0000256" key="2">
    <source>
        <dbReference type="SAM" id="SignalP"/>
    </source>
</evidence>
<dbReference type="AlphaFoldDB" id="H3GNI7"/>
<feature type="compositionally biased region" description="Acidic residues" evidence="1">
    <location>
        <begin position="257"/>
        <end position="346"/>
    </location>
</feature>
<name>H3GNI7_PHYRM</name>
<keyword evidence="2" id="KW-0732">Signal</keyword>
<evidence type="ECO:0000313" key="3">
    <source>
        <dbReference type="EnsemblProtists" id="Phyra78172"/>
    </source>
</evidence>
<dbReference type="VEuPathDB" id="FungiDB:KRP23_14898"/>
<feature type="signal peptide" evidence="2">
    <location>
        <begin position="1"/>
        <end position="24"/>
    </location>
</feature>
<dbReference type="EnsemblProtists" id="Phyra78172">
    <property type="protein sequence ID" value="Phyra78172"/>
    <property type="gene ID" value="Phyra78172"/>
</dbReference>
<accession>H3GNI7</accession>
<dbReference type="Proteomes" id="UP000005238">
    <property type="component" value="Unassembled WGS sequence"/>
</dbReference>
<dbReference type="InParanoid" id="H3GNI7"/>
<feature type="compositionally biased region" description="Low complexity" evidence="1">
    <location>
        <begin position="201"/>
        <end position="256"/>
    </location>
</feature>
<feature type="chain" id="PRO_5003585785" evidence="2">
    <location>
        <begin position="25"/>
        <end position="385"/>
    </location>
</feature>
<dbReference type="eggNOG" id="ENOG502SJ24">
    <property type="taxonomic scope" value="Eukaryota"/>
</dbReference>
<feature type="region of interest" description="Disordered" evidence="1">
    <location>
        <begin position="197"/>
        <end position="349"/>
    </location>
</feature>
<evidence type="ECO:0000313" key="4">
    <source>
        <dbReference type="Proteomes" id="UP000005238"/>
    </source>
</evidence>
<dbReference type="EMBL" id="DS566026">
    <property type="status" value="NOT_ANNOTATED_CDS"/>
    <property type="molecule type" value="Genomic_DNA"/>
</dbReference>